<organism evidence="2 3">
    <name type="scientific">Ruegeria denitrificans</name>
    <dbReference type="NCBI Taxonomy" id="1715692"/>
    <lineage>
        <taxon>Bacteria</taxon>
        <taxon>Pseudomonadati</taxon>
        <taxon>Pseudomonadota</taxon>
        <taxon>Alphaproteobacteria</taxon>
        <taxon>Rhodobacterales</taxon>
        <taxon>Roseobacteraceae</taxon>
        <taxon>Ruegeria</taxon>
    </lineage>
</organism>
<dbReference type="SUPFAM" id="SSF49503">
    <property type="entry name" value="Cupredoxins"/>
    <property type="match status" value="1"/>
</dbReference>
<proteinExistence type="predicted"/>
<dbReference type="AlphaFoldDB" id="A0A0P1IIV2"/>
<evidence type="ECO:0000259" key="1">
    <source>
        <dbReference type="Pfam" id="PF13473"/>
    </source>
</evidence>
<dbReference type="InterPro" id="IPR006311">
    <property type="entry name" value="TAT_signal"/>
</dbReference>
<dbReference type="InterPro" id="IPR008972">
    <property type="entry name" value="Cupredoxin"/>
</dbReference>
<evidence type="ECO:0000313" key="2">
    <source>
        <dbReference type="EMBL" id="CUK04414.1"/>
    </source>
</evidence>
<protein>
    <submittedName>
        <fullName evidence="2">Plastocyanin</fullName>
    </submittedName>
</protein>
<dbReference type="OrthoDB" id="9796416at2"/>
<reference evidence="3" key="1">
    <citation type="submission" date="2015-09" db="EMBL/GenBank/DDBJ databases">
        <authorList>
            <person name="Rodrigo-Torres L."/>
            <person name="Arahal D.R."/>
        </authorList>
    </citation>
    <scope>NUCLEOTIDE SEQUENCE [LARGE SCALE GENOMIC DNA]</scope>
    <source>
        <strain evidence="3">CECT 5091</strain>
    </source>
</reference>
<dbReference type="STRING" id="1715692.RUE5091_02623"/>
<dbReference type="PANTHER" id="PTHR36507:SF1">
    <property type="entry name" value="BLL1555 PROTEIN"/>
    <property type="match status" value="1"/>
</dbReference>
<dbReference type="Gene3D" id="2.60.40.420">
    <property type="entry name" value="Cupredoxins - blue copper proteins"/>
    <property type="match status" value="1"/>
</dbReference>
<dbReference type="PROSITE" id="PS51318">
    <property type="entry name" value="TAT"/>
    <property type="match status" value="1"/>
</dbReference>
<gene>
    <name evidence="2" type="primary">petE_1</name>
    <name evidence="2" type="ORF">RUE5091_02623</name>
</gene>
<evidence type="ECO:0000313" key="3">
    <source>
        <dbReference type="Proteomes" id="UP000051260"/>
    </source>
</evidence>
<feature type="domain" description="EfeO-type cupredoxin-like" evidence="1">
    <location>
        <begin position="16"/>
        <end position="110"/>
    </location>
</feature>
<dbReference type="Proteomes" id="UP000051260">
    <property type="component" value="Unassembled WGS sequence"/>
</dbReference>
<dbReference type="Pfam" id="PF13473">
    <property type="entry name" value="Cupredoxin_1"/>
    <property type="match status" value="1"/>
</dbReference>
<dbReference type="EMBL" id="CYUD01000007">
    <property type="protein sequence ID" value="CUK04414.1"/>
    <property type="molecule type" value="Genomic_DNA"/>
</dbReference>
<dbReference type="PANTHER" id="PTHR36507">
    <property type="entry name" value="BLL1555 PROTEIN"/>
    <property type="match status" value="1"/>
</dbReference>
<accession>A0A0P1IIV2</accession>
<dbReference type="InterPro" id="IPR028096">
    <property type="entry name" value="EfeO_Cupredoxin"/>
</dbReference>
<name>A0A0P1IIV2_9RHOB</name>
<keyword evidence="3" id="KW-1185">Reference proteome</keyword>
<dbReference type="RefSeq" id="WP_058282306.1">
    <property type="nucleotide sequence ID" value="NZ_CYUD01000007.1"/>
</dbReference>
<sequence length="113" mass="12695">MRKGLSRRAVLGGALASATSLRLRAHADEAPVVHEVTIKRFTYEPKHIQARVGDIIRWTNLDIAPHTASADDLSWDTGELKKGESAEMVINDRMELTYFCVFHPHMKGKIEIV</sequence>
<dbReference type="InterPro" id="IPR052721">
    <property type="entry name" value="ET_Amicyanin"/>
</dbReference>